<accession>A0A1M5YGJ6</accession>
<dbReference type="InterPro" id="IPR050900">
    <property type="entry name" value="Transposase_IS3/IS150/IS904"/>
</dbReference>
<dbReference type="InterPro" id="IPR012337">
    <property type="entry name" value="RNaseH-like_sf"/>
</dbReference>
<evidence type="ECO:0000259" key="1">
    <source>
        <dbReference type="PROSITE" id="PS50994"/>
    </source>
</evidence>
<dbReference type="AlphaFoldDB" id="A0A1M5YGJ6"/>
<dbReference type="SUPFAM" id="SSF53098">
    <property type="entry name" value="Ribonuclease H-like"/>
    <property type="match status" value="1"/>
</dbReference>
<keyword evidence="3" id="KW-1185">Reference proteome</keyword>
<dbReference type="PANTHER" id="PTHR46889:SF4">
    <property type="entry name" value="TRANSPOSASE INSO FOR INSERTION SEQUENCE ELEMENT IS911B-RELATED"/>
    <property type="match status" value="1"/>
</dbReference>
<dbReference type="InterPro" id="IPR025948">
    <property type="entry name" value="HTH-like_dom"/>
</dbReference>
<dbReference type="InterPro" id="IPR001584">
    <property type="entry name" value="Integrase_cat-core"/>
</dbReference>
<dbReference type="GO" id="GO:0003676">
    <property type="term" value="F:nucleic acid binding"/>
    <property type="evidence" value="ECO:0007669"/>
    <property type="project" value="InterPro"/>
</dbReference>
<dbReference type="Pfam" id="PF13333">
    <property type="entry name" value="rve_2"/>
    <property type="match status" value="1"/>
</dbReference>
<sequence>MIEAMRPTYPVPALVQALAVSMSGYYSWRTRPPSRRQREDARLAVEIKAAHRRTRESYSAERLQADLADHGVHVGVCRIKRLRRELGIRCRQKRKFKATTNSNHGLPVVQNLVSQNFAALAPNQMWLTDITCIPTDEGWLYLAGHKDICTGEIVGYAMSGRMTRNLVSESLFKAVAVKRPAAGLIHHSDRGTQYCSREYRKLLHQFKMKSSMSRRGDCYDNAPIESFWGTLKTELTFHRHYQTRQEAKRDIQEYIEIFYNRQRKQKKLGYLSPAAYERRFYQMQKAA</sequence>
<gene>
    <name evidence="2" type="ORF">SAMN02745124_03998</name>
</gene>
<dbReference type="Gene3D" id="3.30.420.10">
    <property type="entry name" value="Ribonuclease H-like superfamily/Ribonuclease H"/>
    <property type="match status" value="1"/>
</dbReference>
<reference evidence="2 3" key="1">
    <citation type="submission" date="2016-11" db="EMBL/GenBank/DDBJ databases">
        <authorList>
            <person name="Jaros S."/>
            <person name="Januszkiewicz K."/>
            <person name="Wedrychowicz H."/>
        </authorList>
    </citation>
    <scope>NUCLEOTIDE SEQUENCE [LARGE SCALE GENOMIC DNA]</scope>
    <source>
        <strain evidence="2 3">DSM 9705</strain>
    </source>
</reference>
<dbReference type="InterPro" id="IPR048020">
    <property type="entry name" value="Transpos_IS3"/>
</dbReference>
<dbReference type="InterPro" id="IPR036397">
    <property type="entry name" value="RNaseH_sf"/>
</dbReference>
<dbReference type="EMBL" id="FQXS01000036">
    <property type="protein sequence ID" value="SHI11014.1"/>
    <property type="molecule type" value="Genomic_DNA"/>
</dbReference>
<dbReference type="Pfam" id="PF00665">
    <property type="entry name" value="rve"/>
    <property type="match status" value="1"/>
</dbReference>
<dbReference type="GO" id="GO:0015074">
    <property type="term" value="P:DNA integration"/>
    <property type="evidence" value="ECO:0007669"/>
    <property type="project" value="InterPro"/>
</dbReference>
<dbReference type="NCBIfam" id="NF033516">
    <property type="entry name" value="transpos_IS3"/>
    <property type="match status" value="1"/>
</dbReference>
<proteinExistence type="predicted"/>
<dbReference type="Proteomes" id="UP000184139">
    <property type="component" value="Unassembled WGS sequence"/>
</dbReference>
<dbReference type="PROSITE" id="PS50994">
    <property type="entry name" value="INTEGRASE"/>
    <property type="match status" value="1"/>
</dbReference>
<evidence type="ECO:0000313" key="2">
    <source>
        <dbReference type="EMBL" id="SHI11014.1"/>
    </source>
</evidence>
<dbReference type="Pfam" id="PF13276">
    <property type="entry name" value="HTH_21"/>
    <property type="match status" value="1"/>
</dbReference>
<evidence type="ECO:0000313" key="3">
    <source>
        <dbReference type="Proteomes" id="UP000184139"/>
    </source>
</evidence>
<dbReference type="PANTHER" id="PTHR46889">
    <property type="entry name" value="TRANSPOSASE INSF FOR INSERTION SEQUENCE IS3B-RELATED"/>
    <property type="match status" value="1"/>
</dbReference>
<organism evidence="2 3">
    <name type="scientific">Desulfofustis glycolicus DSM 9705</name>
    <dbReference type="NCBI Taxonomy" id="1121409"/>
    <lineage>
        <taxon>Bacteria</taxon>
        <taxon>Pseudomonadati</taxon>
        <taxon>Thermodesulfobacteriota</taxon>
        <taxon>Desulfobulbia</taxon>
        <taxon>Desulfobulbales</taxon>
        <taxon>Desulfocapsaceae</taxon>
        <taxon>Desulfofustis</taxon>
    </lineage>
</organism>
<feature type="domain" description="Integrase catalytic" evidence="1">
    <location>
        <begin position="118"/>
        <end position="281"/>
    </location>
</feature>
<name>A0A1M5YGJ6_9BACT</name>
<dbReference type="STRING" id="1121409.SAMN02745124_03998"/>
<protein>
    <submittedName>
        <fullName evidence="2">Transposase InsO and inactivated derivatives</fullName>
    </submittedName>
</protein>